<comment type="caution">
    <text evidence="2">The sequence shown here is derived from an EMBL/GenBank/DDBJ whole genome shotgun (WGS) entry which is preliminary data.</text>
</comment>
<keyword evidence="1" id="KW-0472">Membrane</keyword>
<feature type="transmembrane region" description="Helical" evidence="1">
    <location>
        <begin position="71"/>
        <end position="88"/>
    </location>
</feature>
<accession>A0A8K0VG56</accession>
<feature type="transmembrane region" description="Helical" evidence="1">
    <location>
        <begin position="38"/>
        <end position="59"/>
    </location>
</feature>
<keyword evidence="1" id="KW-1133">Transmembrane helix</keyword>
<keyword evidence="1" id="KW-0812">Transmembrane</keyword>
<feature type="transmembrane region" description="Helical" evidence="1">
    <location>
        <begin position="100"/>
        <end position="119"/>
    </location>
</feature>
<proteinExistence type="predicted"/>
<feature type="transmembrane region" description="Helical" evidence="1">
    <location>
        <begin position="131"/>
        <end position="151"/>
    </location>
</feature>
<dbReference type="InterPro" id="IPR049713">
    <property type="entry name" value="Pr6Pr-like"/>
</dbReference>
<dbReference type="AlphaFoldDB" id="A0A8K0VG56"/>
<dbReference type="RefSeq" id="WP_202689415.1">
    <property type="nucleotide sequence ID" value="NZ_JAESVN010000006.1"/>
</dbReference>
<reference evidence="2" key="1">
    <citation type="submission" date="2021-01" db="EMBL/GenBank/DDBJ databases">
        <title>Tabrizicola alba sp. nov. a motile alkaliphilic bacterium isolated from a soda lake.</title>
        <authorList>
            <person name="Szuroczki S."/>
            <person name="Abbaszade G."/>
            <person name="Schumann P."/>
            <person name="Toth E."/>
        </authorList>
    </citation>
    <scope>NUCLEOTIDE SEQUENCE</scope>
    <source>
        <strain evidence="2">DMG-N-6</strain>
    </source>
</reference>
<dbReference type="NCBIfam" id="NF038065">
    <property type="entry name" value="Pr6Pr"/>
    <property type="match status" value="1"/>
</dbReference>
<name>A0A8K0VG56_9RHOB</name>
<keyword evidence="3" id="KW-1185">Reference proteome</keyword>
<evidence type="ECO:0000256" key="1">
    <source>
        <dbReference type="SAM" id="Phobius"/>
    </source>
</evidence>
<organism evidence="2 3">
    <name type="scientific">Szabonella alba</name>
    <dbReference type="NCBI Taxonomy" id="2804194"/>
    <lineage>
        <taxon>Bacteria</taxon>
        <taxon>Pseudomonadati</taxon>
        <taxon>Pseudomonadota</taxon>
        <taxon>Alphaproteobacteria</taxon>
        <taxon>Rhodobacterales</taxon>
        <taxon>Paracoccaceae</taxon>
        <taxon>Szabonella</taxon>
    </lineage>
</organism>
<protein>
    <submittedName>
        <fullName evidence="2">Pr6Pr family membrane protein</fullName>
    </submittedName>
</protein>
<evidence type="ECO:0000313" key="3">
    <source>
        <dbReference type="Proteomes" id="UP000648908"/>
    </source>
</evidence>
<dbReference type="Proteomes" id="UP000648908">
    <property type="component" value="Unassembled WGS sequence"/>
</dbReference>
<sequence>MNARNRALSAVICAIASAALMAQFLVVQGRAPGLGPTLWGLAGYFTILTNSLVALAFGAQALGRRLSAREAATLTISIVMVGLVYHLLLYRPLVPWSLRWWADLGLHRIMPLLTAFWWWRHAPRTLVLRDLPYCLIWPLAYCGYALLRGAFSGFYPYPFLHVARLGWETVAVNIGGLALAFTGLAAVLWLIGRLSR</sequence>
<evidence type="ECO:0000313" key="2">
    <source>
        <dbReference type="EMBL" id="MBL4918430.1"/>
    </source>
</evidence>
<gene>
    <name evidence="2" type="ORF">JL811_14475</name>
</gene>
<feature type="transmembrane region" description="Helical" evidence="1">
    <location>
        <begin position="171"/>
        <end position="191"/>
    </location>
</feature>
<dbReference type="EMBL" id="JAESVN010000006">
    <property type="protein sequence ID" value="MBL4918430.1"/>
    <property type="molecule type" value="Genomic_DNA"/>
</dbReference>